<evidence type="ECO:0008006" key="4">
    <source>
        <dbReference type="Google" id="ProtNLM"/>
    </source>
</evidence>
<sequence length="214" mass="24213">MLPVLKGVAASILFISYPYMVYKGMESGIDWLAPLIFSGVFLHRAWFARTLPKRVLNMLVALALLLGAYYVQSVTAKILPVLVQLALMVFFSRGLFGVKDLTFIERVVLLQFPESPPAISGYCRRLSWVWSAFFAFNALVSVLLATAGADYWWALYNGVLIYVLMGVLGIGEYIYRRIYFVGPRILHQGIPDPVTTMKALFINGRKVFLEMKER</sequence>
<accession>A0A2S5CGX0</accession>
<reference evidence="2 3" key="1">
    <citation type="submission" date="2017-11" db="EMBL/GenBank/DDBJ databases">
        <title>Draft Genome Sequence of Methylobacter psychrotolerans Sph1T, an Obligate Methanotroph from Low-Temperature Environments.</title>
        <authorList>
            <person name="Oshkin I.Y."/>
            <person name="Miroshnikov K."/>
            <person name="Belova S.E."/>
            <person name="Korzhenkov A."/>
            <person name="Toshchakov S.V."/>
            <person name="Dedysh S.N."/>
        </authorList>
    </citation>
    <scope>NUCLEOTIDE SEQUENCE [LARGE SCALE GENOMIC DNA]</scope>
    <source>
        <strain evidence="2 3">Sph1</strain>
    </source>
</reference>
<comment type="caution">
    <text evidence="2">The sequence shown here is derived from an EMBL/GenBank/DDBJ whole genome shotgun (WGS) entry which is preliminary data.</text>
</comment>
<evidence type="ECO:0000313" key="3">
    <source>
        <dbReference type="Proteomes" id="UP000237423"/>
    </source>
</evidence>
<dbReference type="AlphaFoldDB" id="A0A2S5CGX0"/>
<dbReference type="EMBL" id="PGFZ01000016">
    <property type="protein sequence ID" value="POZ50058.1"/>
    <property type="molecule type" value="Genomic_DNA"/>
</dbReference>
<keyword evidence="1" id="KW-0472">Membrane</keyword>
<evidence type="ECO:0000256" key="1">
    <source>
        <dbReference type="SAM" id="Phobius"/>
    </source>
</evidence>
<keyword evidence="1" id="KW-0812">Transmembrane</keyword>
<feature type="transmembrane region" description="Helical" evidence="1">
    <location>
        <begin position="153"/>
        <end position="175"/>
    </location>
</feature>
<proteinExistence type="predicted"/>
<gene>
    <name evidence="2" type="ORF">AADEFJLK_04182</name>
</gene>
<name>A0A2S5CGX0_9GAMM</name>
<keyword evidence="1" id="KW-1133">Transmembrane helix</keyword>
<organism evidence="2 3">
    <name type="scientific">Methylovulum psychrotolerans</name>
    <dbReference type="NCBI Taxonomy" id="1704499"/>
    <lineage>
        <taxon>Bacteria</taxon>
        <taxon>Pseudomonadati</taxon>
        <taxon>Pseudomonadota</taxon>
        <taxon>Gammaproteobacteria</taxon>
        <taxon>Methylococcales</taxon>
        <taxon>Methylococcaceae</taxon>
        <taxon>Methylovulum</taxon>
    </lineage>
</organism>
<feature type="transmembrane region" description="Helical" evidence="1">
    <location>
        <begin position="78"/>
        <end position="96"/>
    </location>
</feature>
<protein>
    <recommendedName>
        <fullName evidence="4">Intracellular septation protein A</fullName>
    </recommendedName>
</protein>
<dbReference type="RefSeq" id="WP_103975648.1">
    <property type="nucleotide sequence ID" value="NZ_PGFZ01000016.1"/>
</dbReference>
<feature type="transmembrane region" description="Helical" evidence="1">
    <location>
        <begin position="31"/>
        <end position="48"/>
    </location>
</feature>
<dbReference type="Proteomes" id="UP000237423">
    <property type="component" value="Unassembled WGS sequence"/>
</dbReference>
<feature type="transmembrane region" description="Helical" evidence="1">
    <location>
        <begin position="7"/>
        <end position="25"/>
    </location>
</feature>
<feature type="transmembrane region" description="Helical" evidence="1">
    <location>
        <begin position="55"/>
        <end position="72"/>
    </location>
</feature>
<evidence type="ECO:0000313" key="2">
    <source>
        <dbReference type="EMBL" id="POZ50058.1"/>
    </source>
</evidence>
<feature type="transmembrane region" description="Helical" evidence="1">
    <location>
        <begin position="128"/>
        <end position="147"/>
    </location>
</feature>